<sequence>RQRADVPARHAREARGAGGEERHLEGRGDHLDVHPRAAAPDRRRARHRRHRLHRERPEGARRARRRQGALRHRGRRAGRHLGARR</sequence>
<dbReference type="GeneID" id="17251352"/>
<keyword evidence="3" id="KW-1185">Reference proteome</keyword>
<dbReference type="HOGENOM" id="CLU_2519504_0_0_1"/>
<accession>A0A0D3I1M7</accession>
<proteinExistence type="predicted"/>
<evidence type="ECO:0000313" key="3">
    <source>
        <dbReference type="Proteomes" id="UP000013827"/>
    </source>
</evidence>
<organism evidence="2 3">
    <name type="scientific">Emiliania huxleyi (strain CCMP1516)</name>
    <dbReference type="NCBI Taxonomy" id="280463"/>
    <lineage>
        <taxon>Eukaryota</taxon>
        <taxon>Haptista</taxon>
        <taxon>Haptophyta</taxon>
        <taxon>Prymnesiophyceae</taxon>
        <taxon>Isochrysidales</taxon>
        <taxon>Noelaerhabdaceae</taxon>
        <taxon>Emiliania</taxon>
    </lineage>
</organism>
<protein>
    <submittedName>
        <fullName evidence="2">Uncharacterized protein</fullName>
    </submittedName>
</protein>
<evidence type="ECO:0000256" key="1">
    <source>
        <dbReference type="SAM" id="MobiDB-lite"/>
    </source>
</evidence>
<reference evidence="3" key="1">
    <citation type="journal article" date="2013" name="Nature">
        <title>Pan genome of the phytoplankton Emiliania underpins its global distribution.</title>
        <authorList>
            <person name="Read B.A."/>
            <person name="Kegel J."/>
            <person name="Klute M.J."/>
            <person name="Kuo A."/>
            <person name="Lefebvre S.C."/>
            <person name="Maumus F."/>
            <person name="Mayer C."/>
            <person name="Miller J."/>
            <person name="Monier A."/>
            <person name="Salamov A."/>
            <person name="Young J."/>
            <person name="Aguilar M."/>
            <person name="Claverie J.M."/>
            <person name="Frickenhaus S."/>
            <person name="Gonzalez K."/>
            <person name="Herman E.K."/>
            <person name="Lin Y.C."/>
            <person name="Napier J."/>
            <person name="Ogata H."/>
            <person name="Sarno A.F."/>
            <person name="Shmutz J."/>
            <person name="Schroeder D."/>
            <person name="de Vargas C."/>
            <person name="Verret F."/>
            <person name="von Dassow P."/>
            <person name="Valentin K."/>
            <person name="Van de Peer Y."/>
            <person name="Wheeler G."/>
            <person name="Dacks J.B."/>
            <person name="Delwiche C.F."/>
            <person name="Dyhrman S.T."/>
            <person name="Glockner G."/>
            <person name="John U."/>
            <person name="Richards T."/>
            <person name="Worden A.Z."/>
            <person name="Zhang X."/>
            <person name="Grigoriev I.V."/>
            <person name="Allen A.E."/>
            <person name="Bidle K."/>
            <person name="Borodovsky M."/>
            <person name="Bowler C."/>
            <person name="Brownlee C."/>
            <person name="Cock J.M."/>
            <person name="Elias M."/>
            <person name="Gladyshev V.N."/>
            <person name="Groth M."/>
            <person name="Guda C."/>
            <person name="Hadaegh A."/>
            <person name="Iglesias-Rodriguez M.D."/>
            <person name="Jenkins J."/>
            <person name="Jones B.M."/>
            <person name="Lawson T."/>
            <person name="Leese F."/>
            <person name="Lindquist E."/>
            <person name="Lobanov A."/>
            <person name="Lomsadze A."/>
            <person name="Malik S.B."/>
            <person name="Marsh M.E."/>
            <person name="Mackinder L."/>
            <person name="Mock T."/>
            <person name="Mueller-Roeber B."/>
            <person name="Pagarete A."/>
            <person name="Parker M."/>
            <person name="Probert I."/>
            <person name="Quesneville H."/>
            <person name="Raines C."/>
            <person name="Rensing S.A."/>
            <person name="Riano-Pachon D.M."/>
            <person name="Richier S."/>
            <person name="Rokitta S."/>
            <person name="Shiraiwa Y."/>
            <person name="Soanes D.M."/>
            <person name="van der Giezen M."/>
            <person name="Wahlund T.M."/>
            <person name="Williams B."/>
            <person name="Wilson W."/>
            <person name="Wolfe G."/>
            <person name="Wurch L.L."/>
        </authorList>
    </citation>
    <scope>NUCLEOTIDE SEQUENCE</scope>
</reference>
<dbReference type="Proteomes" id="UP000013827">
    <property type="component" value="Unassembled WGS sequence"/>
</dbReference>
<dbReference type="PaxDb" id="2903-EOD05162"/>
<dbReference type="AlphaFoldDB" id="A0A0D3I1M7"/>
<feature type="region of interest" description="Disordered" evidence="1">
    <location>
        <begin position="1"/>
        <end position="85"/>
    </location>
</feature>
<feature type="compositionally biased region" description="Basic and acidic residues" evidence="1">
    <location>
        <begin position="1"/>
        <end position="42"/>
    </location>
</feature>
<dbReference type="KEGG" id="ehx:EMIHUDRAFT_439010"/>
<feature type="compositionally biased region" description="Basic residues" evidence="1">
    <location>
        <begin position="62"/>
        <end position="85"/>
    </location>
</feature>
<name>A0A0D3I1M7_EMIH1</name>
<dbReference type="RefSeq" id="XP_005757591.1">
    <property type="nucleotide sequence ID" value="XM_005757534.1"/>
</dbReference>
<evidence type="ECO:0000313" key="2">
    <source>
        <dbReference type="EnsemblProtists" id="EOD05162"/>
    </source>
</evidence>
<feature type="compositionally biased region" description="Basic residues" evidence="1">
    <location>
        <begin position="43"/>
        <end position="54"/>
    </location>
</feature>
<reference evidence="2" key="2">
    <citation type="submission" date="2024-10" db="UniProtKB">
        <authorList>
            <consortium name="EnsemblProtists"/>
        </authorList>
    </citation>
    <scope>IDENTIFICATION</scope>
</reference>
<dbReference type="EnsemblProtists" id="EOD05162">
    <property type="protein sequence ID" value="EOD05162"/>
    <property type="gene ID" value="EMIHUDRAFT_439010"/>
</dbReference>